<feature type="non-terminal residue" evidence="1">
    <location>
        <position position="1"/>
    </location>
</feature>
<proteinExistence type="predicted"/>
<name>A0ACA9SCN3_9GLOM</name>
<feature type="non-terminal residue" evidence="1">
    <location>
        <position position="83"/>
    </location>
</feature>
<comment type="caution">
    <text evidence="1">The sequence shown here is derived from an EMBL/GenBank/DDBJ whole genome shotgun (WGS) entry which is preliminary data.</text>
</comment>
<evidence type="ECO:0000313" key="2">
    <source>
        <dbReference type="Proteomes" id="UP000789920"/>
    </source>
</evidence>
<dbReference type="EMBL" id="CAJVQC010108607">
    <property type="protein sequence ID" value="CAG8834250.1"/>
    <property type="molecule type" value="Genomic_DNA"/>
</dbReference>
<dbReference type="Proteomes" id="UP000789920">
    <property type="component" value="Unassembled WGS sequence"/>
</dbReference>
<keyword evidence="2" id="KW-1185">Reference proteome</keyword>
<protein>
    <submittedName>
        <fullName evidence="1">20569_t:CDS:1</fullName>
    </submittedName>
</protein>
<sequence length="83" mass="9407">SPARQLELAAAYMKDNTQEWFTSLANASTHYYHNQHGQNVDIDLANGISEAIIVQFFIQDLRPEYAMNVQATELADLNHAIEE</sequence>
<organism evidence="1 2">
    <name type="scientific">Racocetra persica</name>
    <dbReference type="NCBI Taxonomy" id="160502"/>
    <lineage>
        <taxon>Eukaryota</taxon>
        <taxon>Fungi</taxon>
        <taxon>Fungi incertae sedis</taxon>
        <taxon>Mucoromycota</taxon>
        <taxon>Glomeromycotina</taxon>
        <taxon>Glomeromycetes</taxon>
        <taxon>Diversisporales</taxon>
        <taxon>Gigasporaceae</taxon>
        <taxon>Racocetra</taxon>
    </lineage>
</organism>
<evidence type="ECO:0000313" key="1">
    <source>
        <dbReference type="EMBL" id="CAG8834250.1"/>
    </source>
</evidence>
<reference evidence="1" key="1">
    <citation type="submission" date="2021-06" db="EMBL/GenBank/DDBJ databases">
        <authorList>
            <person name="Kallberg Y."/>
            <person name="Tangrot J."/>
            <person name="Rosling A."/>
        </authorList>
    </citation>
    <scope>NUCLEOTIDE SEQUENCE</scope>
    <source>
        <strain evidence="1">MA461A</strain>
    </source>
</reference>
<accession>A0ACA9SCN3</accession>
<gene>
    <name evidence="1" type="ORF">RPERSI_LOCUS29134</name>
</gene>